<reference evidence="1 2" key="1">
    <citation type="submission" date="2016-10" db="EMBL/GenBank/DDBJ databases">
        <authorList>
            <person name="Varghese N."/>
            <person name="Submissions S."/>
        </authorList>
    </citation>
    <scope>NUCLEOTIDE SEQUENCE [LARGE SCALE GENOMIC DNA]</scope>
    <source>
        <strain evidence="1 2">DSM 2373</strain>
    </source>
</reference>
<accession>A0A1G8Z0R5</accession>
<dbReference type="RefSeq" id="WP_066953752.1">
    <property type="nucleotide sequence ID" value="NZ_BCNX01000003.1"/>
</dbReference>
<dbReference type="OrthoDB" id="387742at2157"/>
<evidence type="ECO:0000313" key="1">
    <source>
        <dbReference type="EMBL" id="SDK07810.1"/>
    </source>
</evidence>
<organism evidence="1 2">
    <name type="scientific">Methanoculleus thermophilus</name>
    <dbReference type="NCBI Taxonomy" id="2200"/>
    <lineage>
        <taxon>Archaea</taxon>
        <taxon>Methanobacteriati</taxon>
        <taxon>Methanobacteriota</taxon>
        <taxon>Stenosarchaea group</taxon>
        <taxon>Methanomicrobia</taxon>
        <taxon>Methanomicrobiales</taxon>
        <taxon>Methanomicrobiaceae</taxon>
        <taxon>Methanoculleus</taxon>
    </lineage>
</organism>
<evidence type="ECO:0008006" key="3">
    <source>
        <dbReference type="Google" id="ProtNLM"/>
    </source>
</evidence>
<protein>
    <recommendedName>
        <fullName evidence="3">Phage-related protein</fullName>
    </recommendedName>
</protein>
<dbReference type="STRING" id="2200.GCA_001571405_00025"/>
<dbReference type="AlphaFoldDB" id="A0A1G8Z0R5"/>
<dbReference type="Proteomes" id="UP000326500">
    <property type="component" value="Unassembled WGS sequence"/>
</dbReference>
<sequence length="375" mass="40880">MGLLGSLVIRYAAEGHHDVIRADKRVRDSLSTTARHAKRDEAATKGWMQRHMTALLAVAGTIGAAMYTIARESPSMSAAIGEIRLAFSMFFMDVGERAAPFFEGLADLAGRFLEEWEKLPDSMKDALVGGMPAILENWGQLFADLAATADRYLGTEDTFQTLAQKILDTWDWLKKNAPLAVSAMFTRIGEEWGKFREDPIAWGADLVTQFVTGVRNLAPALYNYVIGVLGTVAGKFLDWLPGAWQWGVDLMNNFIGGIRSMFAWLDSTIATIKSKIEAVMSFDISANDRMAYRWGSDLVQHFEAGMRSVQLSPVLPVASPAPVAVGAGGGISQTVYVDIGGITVSGAAAQSPLDERKIARMVRDEIGQALRSRGR</sequence>
<dbReference type="EMBL" id="FNFT01000003">
    <property type="protein sequence ID" value="SDK07810.1"/>
    <property type="molecule type" value="Genomic_DNA"/>
</dbReference>
<evidence type="ECO:0000313" key="2">
    <source>
        <dbReference type="Proteomes" id="UP000326500"/>
    </source>
</evidence>
<proteinExistence type="predicted"/>
<keyword evidence="2" id="KW-1185">Reference proteome</keyword>
<gene>
    <name evidence="1" type="ORF">SAMN04488571_103270</name>
</gene>
<name>A0A1G8Z0R5_9EURY</name>